<evidence type="ECO:0000256" key="1">
    <source>
        <dbReference type="SAM" id="MobiDB-lite"/>
    </source>
</evidence>
<dbReference type="EMBL" id="OIVN01005445">
    <property type="protein sequence ID" value="SPD22464.1"/>
    <property type="molecule type" value="Genomic_DNA"/>
</dbReference>
<gene>
    <name evidence="2" type="ORF">FSB_LOCUS50346</name>
</gene>
<proteinExistence type="predicted"/>
<sequence length="149" mass="16901">MWFGGLFNRSSNGTGVGVGMGIITRHFSRKRAENVRKINPRVTPQEASTIAQDLYHLINQRGPLTVSNAWIQAQESGISGLDSKTHLKLMLKWMRGRKMLKLFCNQIGSSKKFLLSTLPEEPQTEQLKSPSEPKLQTKKPSIKRRKQNK</sequence>
<organism evidence="2">
    <name type="scientific">Fagus sylvatica</name>
    <name type="common">Beechnut</name>
    <dbReference type="NCBI Taxonomy" id="28930"/>
    <lineage>
        <taxon>Eukaryota</taxon>
        <taxon>Viridiplantae</taxon>
        <taxon>Streptophyta</taxon>
        <taxon>Embryophyta</taxon>
        <taxon>Tracheophyta</taxon>
        <taxon>Spermatophyta</taxon>
        <taxon>Magnoliopsida</taxon>
        <taxon>eudicotyledons</taxon>
        <taxon>Gunneridae</taxon>
        <taxon>Pentapetalae</taxon>
        <taxon>rosids</taxon>
        <taxon>fabids</taxon>
        <taxon>Fagales</taxon>
        <taxon>Fagaceae</taxon>
        <taxon>Fagus</taxon>
    </lineage>
</organism>
<feature type="region of interest" description="Disordered" evidence="1">
    <location>
        <begin position="120"/>
        <end position="149"/>
    </location>
</feature>
<dbReference type="PANTHER" id="PTHR35110:SF1">
    <property type="entry name" value="EXPRESSED PROTEIN"/>
    <property type="match status" value="1"/>
</dbReference>
<feature type="compositionally biased region" description="Basic residues" evidence="1">
    <location>
        <begin position="136"/>
        <end position="149"/>
    </location>
</feature>
<accession>A0A2N9IE90</accession>
<protein>
    <submittedName>
        <fullName evidence="2">Uncharacterized protein</fullName>
    </submittedName>
</protein>
<dbReference type="AlphaFoldDB" id="A0A2N9IE90"/>
<reference evidence="2" key="1">
    <citation type="submission" date="2018-02" db="EMBL/GenBank/DDBJ databases">
        <authorList>
            <person name="Cohen D.B."/>
            <person name="Kent A.D."/>
        </authorList>
    </citation>
    <scope>NUCLEOTIDE SEQUENCE</scope>
</reference>
<name>A0A2N9IE90_FAGSY</name>
<dbReference type="PANTHER" id="PTHR35110">
    <property type="entry name" value="EXPRESSED PROTEIN"/>
    <property type="match status" value="1"/>
</dbReference>
<evidence type="ECO:0000313" key="2">
    <source>
        <dbReference type="EMBL" id="SPD22464.1"/>
    </source>
</evidence>